<dbReference type="EMBL" id="CAJVPV010005406">
    <property type="protein sequence ID" value="CAG8590311.1"/>
    <property type="molecule type" value="Genomic_DNA"/>
</dbReference>
<proteinExistence type="predicted"/>
<name>A0A9N9C629_9GLOM</name>
<evidence type="ECO:0000313" key="2">
    <source>
        <dbReference type="EMBL" id="CAG8590311.1"/>
    </source>
</evidence>
<feature type="compositionally biased region" description="Basic and acidic residues" evidence="1">
    <location>
        <begin position="1"/>
        <end position="10"/>
    </location>
</feature>
<sequence length="46" mass="5700">MTSNVKEDLKPRRRKRRTERKQKIEKSNSKKLEEVPRKFKEKKNIC</sequence>
<evidence type="ECO:0000313" key="3">
    <source>
        <dbReference type="Proteomes" id="UP000789342"/>
    </source>
</evidence>
<protein>
    <submittedName>
        <fullName evidence="2">6536_t:CDS:1</fullName>
    </submittedName>
</protein>
<accession>A0A9N9C629</accession>
<feature type="non-terminal residue" evidence="2">
    <location>
        <position position="46"/>
    </location>
</feature>
<evidence type="ECO:0000256" key="1">
    <source>
        <dbReference type="SAM" id="MobiDB-lite"/>
    </source>
</evidence>
<feature type="compositionally biased region" description="Basic and acidic residues" evidence="1">
    <location>
        <begin position="21"/>
        <end position="46"/>
    </location>
</feature>
<keyword evidence="3" id="KW-1185">Reference proteome</keyword>
<comment type="caution">
    <text evidence="2">The sequence shown here is derived from an EMBL/GenBank/DDBJ whole genome shotgun (WGS) entry which is preliminary data.</text>
</comment>
<organism evidence="2 3">
    <name type="scientific">Acaulospora morrowiae</name>
    <dbReference type="NCBI Taxonomy" id="94023"/>
    <lineage>
        <taxon>Eukaryota</taxon>
        <taxon>Fungi</taxon>
        <taxon>Fungi incertae sedis</taxon>
        <taxon>Mucoromycota</taxon>
        <taxon>Glomeromycotina</taxon>
        <taxon>Glomeromycetes</taxon>
        <taxon>Diversisporales</taxon>
        <taxon>Acaulosporaceae</taxon>
        <taxon>Acaulospora</taxon>
    </lineage>
</organism>
<feature type="compositionally biased region" description="Basic residues" evidence="1">
    <location>
        <begin position="11"/>
        <end position="20"/>
    </location>
</feature>
<dbReference type="Proteomes" id="UP000789342">
    <property type="component" value="Unassembled WGS sequence"/>
</dbReference>
<feature type="region of interest" description="Disordered" evidence="1">
    <location>
        <begin position="1"/>
        <end position="46"/>
    </location>
</feature>
<reference evidence="2" key="1">
    <citation type="submission" date="2021-06" db="EMBL/GenBank/DDBJ databases">
        <authorList>
            <person name="Kallberg Y."/>
            <person name="Tangrot J."/>
            <person name="Rosling A."/>
        </authorList>
    </citation>
    <scope>NUCLEOTIDE SEQUENCE</scope>
    <source>
        <strain evidence="2">CL551</strain>
    </source>
</reference>
<gene>
    <name evidence="2" type="ORF">AMORRO_LOCUS7315</name>
</gene>
<dbReference type="AlphaFoldDB" id="A0A9N9C629"/>